<dbReference type="InterPro" id="IPR007111">
    <property type="entry name" value="NACHT_NTPase"/>
</dbReference>
<gene>
    <name evidence="3" type="ORF">GKQ77_27750</name>
</gene>
<dbReference type="InterPro" id="IPR027417">
    <property type="entry name" value="P-loop_NTPase"/>
</dbReference>
<organism evidence="3 4">
    <name type="scientific">Streptomyces anatolicus</name>
    <dbReference type="NCBI Taxonomy" id="2675858"/>
    <lineage>
        <taxon>Bacteria</taxon>
        <taxon>Bacillati</taxon>
        <taxon>Actinomycetota</taxon>
        <taxon>Actinomycetes</taxon>
        <taxon>Kitasatosporales</taxon>
        <taxon>Streptomycetaceae</taxon>
        <taxon>Streptomyces</taxon>
    </lineage>
</organism>
<evidence type="ECO:0000256" key="1">
    <source>
        <dbReference type="SAM" id="Phobius"/>
    </source>
</evidence>
<name>A0ABS6YV56_9ACTN</name>
<feature type="transmembrane region" description="Helical" evidence="1">
    <location>
        <begin position="677"/>
        <end position="695"/>
    </location>
</feature>
<feature type="transmembrane region" description="Helical" evidence="1">
    <location>
        <begin position="748"/>
        <end position="769"/>
    </location>
</feature>
<evidence type="ECO:0000313" key="4">
    <source>
        <dbReference type="Proteomes" id="UP001197114"/>
    </source>
</evidence>
<sequence length="842" mass="88728">MASLGVGELDLVPDLEGPATAGGTGRFGHVTRLPAVAGPSDHRFRWGISGGVPGAVRPGRPPVHACPAGRYRARDGACQGGCRVGVHGCGWCGEVVVALPARGHIRPLGSACWGDATPGRCRPVRGPSHFTVVSIFVLTVLVVPLTTNIASNSVPEKIRPHLWLAWPVAVAAAGIAAVLEVRRRQEAAAHPRPGSEGEERLRHAAQELARTVHNQWSAEAQTRVLHRPQPLQVSWSSTGRPVSASAAAVLGEGAVGGRPLRLRLRGGIDDVAEKYLRLPQRRLVLLGAPGAGKTVLAILLTLGLLRHRSAHGGPVPVLLSLSSWDPRTERLHAWVIRRLVEDYPALVNFEIFGPQAASRLVTDGHVVPVLDGLDEIPAELHAAAIDALDQTPPGSPLVITCRSQEYEAAVAADGTVLTAAAVVELEPVGVREVAAFLTEGGVAGADRWTPVLSHMRAAPGGPLAQALSSPLMAALARVIYAPPTAEPAELLDTARFGDQAAIEGHLLDAFIPSAYIHHPPPPPDVRPSGELRPYPPELACRWLTFLATRMDRHATRELAWWQLHWIVPTTVRRVIGIVLELLTGAVAGFGVAVGAGFSVGMTAGLAGGLSAGLLAMAPSHPGYVNLQIRGRIRLFGRKLVLGLVVGLTMGAGAAFAFGLAAGLGVDMGGGLGSAMKTAGSAGLSVGIAFAAMMWLNTPADTIRSPGAQASLRNDRLVSAVRLIVESLSAGLLAGLAARRYGFGLDAGLTWALTAGLGGGFALGVAGRLAGRFQTGLAASTWGWYSLSRTWLALRGRLPWRLMRFLDDAHQRGVLRQAGAVYEFRHARLQDRLADRHRVRADR</sequence>
<feature type="transmembrane region" description="Helical" evidence="1">
    <location>
        <begin position="574"/>
        <end position="593"/>
    </location>
</feature>
<evidence type="ECO:0000259" key="2">
    <source>
        <dbReference type="Pfam" id="PF05729"/>
    </source>
</evidence>
<reference evidence="3 4" key="1">
    <citation type="submission" date="2019-11" db="EMBL/GenBank/DDBJ databases">
        <authorList>
            <person name="Ay H."/>
        </authorList>
    </citation>
    <scope>NUCLEOTIDE SEQUENCE [LARGE SCALE GENOMIC DNA]</scope>
    <source>
        <strain evidence="3 4">BG9H</strain>
    </source>
</reference>
<dbReference type="SUPFAM" id="SSF52540">
    <property type="entry name" value="P-loop containing nucleoside triphosphate hydrolases"/>
    <property type="match status" value="1"/>
</dbReference>
<keyword evidence="4" id="KW-1185">Reference proteome</keyword>
<feature type="domain" description="NACHT" evidence="2">
    <location>
        <begin position="281"/>
        <end position="437"/>
    </location>
</feature>
<feature type="transmembrane region" description="Helical" evidence="1">
    <location>
        <begin position="162"/>
        <end position="181"/>
    </location>
</feature>
<feature type="transmembrane region" description="Helical" evidence="1">
    <location>
        <begin position="639"/>
        <end position="665"/>
    </location>
</feature>
<protein>
    <submittedName>
        <fullName evidence="3">NACHT domain-containing protein</fullName>
    </submittedName>
</protein>
<feature type="transmembrane region" description="Helical" evidence="1">
    <location>
        <begin position="716"/>
        <end position="736"/>
    </location>
</feature>
<dbReference type="EMBL" id="WMBF01000482">
    <property type="protein sequence ID" value="MBW5425311.1"/>
    <property type="molecule type" value="Genomic_DNA"/>
</dbReference>
<proteinExistence type="predicted"/>
<keyword evidence="1" id="KW-0472">Membrane</keyword>
<evidence type="ECO:0000313" key="3">
    <source>
        <dbReference type="EMBL" id="MBW5425311.1"/>
    </source>
</evidence>
<feature type="transmembrane region" description="Helical" evidence="1">
    <location>
        <begin position="130"/>
        <end position="150"/>
    </location>
</feature>
<dbReference type="Pfam" id="PF05729">
    <property type="entry name" value="NACHT"/>
    <property type="match status" value="1"/>
</dbReference>
<comment type="caution">
    <text evidence="3">The sequence shown here is derived from an EMBL/GenBank/DDBJ whole genome shotgun (WGS) entry which is preliminary data.</text>
</comment>
<keyword evidence="1" id="KW-1133">Transmembrane helix</keyword>
<feature type="transmembrane region" description="Helical" evidence="1">
    <location>
        <begin position="599"/>
        <end position="618"/>
    </location>
</feature>
<keyword evidence="1" id="KW-0812">Transmembrane</keyword>
<dbReference type="Proteomes" id="UP001197114">
    <property type="component" value="Unassembled WGS sequence"/>
</dbReference>
<accession>A0ABS6YV56</accession>
<dbReference type="Gene3D" id="3.40.50.300">
    <property type="entry name" value="P-loop containing nucleotide triphosphate hydrolases"/>
    <property type="match status" value="1"/>
</dbReference>